<dbReference type="Proteomes" id="UP001165160">
    <property type="component" value="Unassembled WGS sequence"/>
</dbReference>
<proteinExistence type="inferred from homology"/>
<gene>
    <name evidence="3" type="ORF">TrVE_jg6920</name>
</gene>
<dbReference type="Gene3D" id="3.30.2350.10">
    <property type="entry name" value="Pseudouridine synthase"/>
    <property type="match status" value="1"/>
</dbReference>
<dbReference type="InterPro" id="IPR020103">
    <property type="entry name" value="PsdUridine_synth_cat_dom_sf"/>
</dbReference>
<evidence type="ECO:0000256" key="2">
    <source>
        <dbReference type="SAM" id="MobiDB-lite"/>
    </source>
</evidence>
<dbReference type="PANTHER" id="PTHR21600:SF87">
    <property type="entry name" value="RNA PSEUDOURIDYLATE SYNTHASE DOMAIN-CONTAINING PROTEIN 1"/>
    <property type="match status" value="1"/>
</dbReference>
<feature type="compositionally biased region" description="Pro residues" evidence="2">
    <location>
        <begin position="97"/>
        <end position="113"/>
    </location>
</feature>
<evidence type="ECO:0000256" key="1">
    <source>
        <dbReference type="ARBA" id="ARBA00010876"/>
    </source>
</evidence>
<dbReference type="GO" id="GO:0000455">
    <property type="term" value="P:enzyme-directed rRNA pseudouridine synthesis"/>
    <property type="evidence" value="ECO:0007669"/>
    <property type="project" value="TreeGrafter"/>
</dbReference>
<dbReference type="SUPFAM" id="SSF55120">
    <property type="entry name" value="Pseudouridine synthase"/>
    <property type="match status" value="1"/>
</dbReference>
<dbReference type="PANTHER" id="PTHR21600">
    <property type="entry name" value="MITOCHONDRIAL RNA PSEUDOURIDINE SYNTHASE"/>
    <property type="match status" value="1"/>
</dbReference>
<dbReference type="GO" id="GO:0003723">
    <property type="term" value="F:RNA binding"/>
    <property type="evidence" value="ECO:0007669"/>
    <property type="project" value="InterPro"/>
</dbReference>
<dbReference type="EMBL" id="BRXX01000287">
    <property type="protein sequence ID" value="GMI02675.1"/>
    <property type="molecule type" value="Genomic_DNA"/>
</dbReference>
<evidence type="ECO:0000313" key="4">
    <source>
        <dbReference type="Proteomes" id="UP001165160"/>
    </source>
</evidence>
<name>A0A9W7C4H0_9STRA</name>
<sequence>MFEERKVRKVYSFRGGEWGRGKVVERVLDWNVIKLSYASYVKSKNSGSKISVATFDKWKKRKREEGLEGMTEEDKEIYSMKWSHLKKSPSLTSKITPSPPPPQTSTSPPPPSFNHPSTLGIFTSVLNLPKPPNPLPLKNVVWEGYVSLLVCETHEFKCEYSDTPLDDLGSGKYSWKPSLTYVRVVQGEDGGCKGVLEPVTGRRHQLRLVMKYLGCPIFGDPTYGVGGERMGLNCWIMGLEEEGGVLWIKGEEPFGIEDCCEGEGEGAKRTTGDA</sequence>
<comment type="similarity">
    <text evidence="1">Belongs to the pseudouridine synthase RluA family.</text>
</comment>
<reference evidence="4" key="1">
    <citation type="journal article" date="2023" name="Commun. Biol.">
        <title>Genome analysis of Parmales, the sister group of diatoms, reveals the evolutionary specialization of diatoms from phago-mixotrophs to photoautotrophs.</title>
        <authorList>
            <person name="Ban H."/>
            <person name="Sato S."/>
            <person name="Yoshikawa S."/>
            <person name="Yamada K."/>
            <person name="Nakamura Y."/>
            <person name="Ichinomiya M."/>
            <person name="Sato N."/>
            <person name="Blanc-Mathieu R."/>
            <person name="Endo H."/>
            <person name="Kuwata A."/>
            <person name="Ogata H."/>
        </authorList>
    </citation>
    <scope>NUCLEOTIDE SEQUENCE [LARGE SCALE GENOMIC DNA]</scope>
    <source>
        <strain evidence="4">NIES 3699</strain>
    </source>
</reference>
<protein>
    <recommendedName>
        <fullName evidence="5">Pseudouridine synthase RsuA/RluA-like domain-containing protein</fullName>
    </recommendedName>
</protein>
<dbReference type="InterPro" id="IPR050188">
    <property type="entry name" value="RluA_PseudoU_synthase"/>
</dbReference>
<dbReference type="GO" id="GO:0009982">
    <property type="term" value="F:pseudouridine synthase activity"/>
    <property type="evidence" value="ECO:0007669"/>
    <property type="project" value="InterPro"/>
</dbReference>
<accession>A0A9W7C4H0</accession>
<evidence type="ECO:0008006" key="5">
    <source>
        <dbReference type="Google" id="ProtNLM"/>
    </source>
</evidence>
<comment type="caution">
    <text evidence="3">The sequence shown here is derived from an EMBL/GenBank/DDBJ whole genome shotgun (WGS) entry which is preliminary data.</text>
</comment>
<keyword evidence="4" id="KW-1185">Reference proteome</keyword>
<feature type="region of interest" description="Disordered" evidence="2">
    <location>
        <begin position="88"/>
        <end position="114"/>
    </location>
</feature>
<organism evidence="3 4">
    <name type="scientific">Triparma verrucosa</name>
    <dbReference type="NCBI Taxonomy" id="1606542"/>
    <lineage>
        <taxon>Eukaryota</taxon>
        <taxon>Sar</taxon>
        <taxon>Stramenopiles</taxon>
        <taxon>Ochrophyta</taxon>
        <taxon>Bolidophyceae</taxon>
        <taxon>Parmales</taxon>
        <taxon>Triparmaceae</taxon>
        <taxon>Triparma</taxon>
    </lineage>
</organism>
<evidence type="ECO:0000313" key="3">
    <source>
        <dbReference type="EMBL" id="GMI02675.1"/>
    </source>
</evidence>
<dbReference type="AlphaFoldDB" id="A0A9W7C4H0"/>